<proteinExistence type="predicted"/>
<accession>A0ABD0M5D1</accession>
<comment type="caution">
    <text evidence="1">The sequence shown here is derived from an EMBL/GenBank/DDBJ whole genome shotgun (WGS) entry which is preliminary data.</text>
</comment>
<dbReference type="AlphaFoldDB" id="A0ABD0M5D1"/>
<dbReference type="Proteomes" id="UP001519460">
    <property type="component" value="Unassembled WGS sequence"/>
</dbReference>
<protein>
    <submittedName>
        <fullName evidence="1">Uncharacterized protein</fullName>
    </submittedName>
</protein>
<evidence type="ECO:0000313" key="1">
    <source>
        <dbReference type="EMBL" id="KAK7506653.1"/>
    </source>
</evidence>
<sequence>MRKVINVTMSRKTAKTSLSVVIAFWRQKIGRVRMTVQQHSKTSIPLLIRQCIKLRYPLSHDSAPLTLRLPVSQPATRHISPGW</sequence>
<gene>
    <name evidence="1" type="ORF">BaRGS_00002128</name>
</gene>
<name>A0ABD0M5D1_9CAEN</name>
<organism evidence="1 2">
    <name type="scientific">Batillaria attramentaria</name>
    <dbReference type="NCBI Taxonomy" id="370345"/>
    <lineage>
        <taxon>Eukaryota</taxon>
        <taxon>Metazoa</taxon>
        <taxon>Spiralia</taxon>
        <taxon>Lophotrochozoa</taxon>
        <taxon>Mollusca</taxon>
        <taxon>Gastropoda</taxon>
        <taxon>Caenogastropoda</taxon>
        <taxon>Sorbeoconcha</taxon>
        <taxon>Cerithioidea</taxon>
        <taxon>Batillariidae</taxon>
        <taxon>Batillaria</taxon>
    </lineage>
</organism>
<reference evidence="1 2" key="1">
    <citation type="journal article" date="2023" name="Sci. Data">
        <title>Genome assembly of the Korean intertidal mud-creeper Batillaria attramentaria.</title>
        <authorList>
            <person name="Patra A.K."/>
            <person name="Ho P.T."/>
            <person name="Jun S."/>
            <person name="Lee S.J."/>
            <person name="Kim Y."/>
            <person name="Won Y.J."/>
        </authorList>
    </citation>
    <scope>NUCLEOTIDE SEQUENCE [LARGE SCALE GENOMIC DNA]</scope>
    <source>
        <strain evidence="1">Wonlab-2016</strain>
    </source>
</reference>
<keyword evidence="2" id="KW-1185">Reference proteome</keyword>
<dbReference type="EMBL" id="JACVVK020000006">
    <property type="protein sequence ID" value="KAK7506653.1"/>
    <property type="molecule type" value="Genomic_DNA"/>
</dbReference>
<evidence type="ECO:0000313" key="2">
    <source>
        <dbReference type="Proteomes" id="UP001519460"/>
    </source>
</evidence>